<dbReference type="EMBL" id="QNQT01000011">
    <property type="protein sequence ID" value="RDU35317.1"/>
    <property type="molecule type" value="Genomic_DNA"/>
</dbReference>
<dbReference type="Proteomes" id="UP000257144">
    <property type="component" value="Unassembled WGS sequence"/>
</dbReference>
<dbReference type="AlphaFoldDB" id="A0A3D8GM01"/>
<evidence type="ECO:0000313" key="1">
    <source>
        <dbReference type="EMBL" id="RDU35317.1"/>
    </source>
</evidence>
<gene>
    <name evidence="1" type="ORF">DRW41_18720</name>
</gene>
<evidence type="ECO:0000313" key="2">
    <source>
        <dbReference type="Proteomes" id="UP000257144"/>
    </source>
</evidence>
<name>A0A3D8GM01_9BACI</name>
<protein>
    <submittedName>
        <fullName evidence="1">Uncharacterized protein</fullName>
    </submittedName>
</protein>
<reference evidence="1 2" key="1">
    <citation type="submission" date="2018-07" db="EMBL/GenBank/DDBJ databases">
        <title>Bacillus sp. YLB-04 draft genome sequence.</title>
        <authorList>
            <person name="Yu L."/>
            <person name="Tang X."/>
        </authorList>
    </citation>
    <scope>NUCLEOTIDE SEQUENCE [LARGE SCALE GENOMIC DNA]</scope>
    <source>
        <strain evidence="1 2">YLB-04</strain>
    </source>
</reference>
<keyword evidence="2" id="KW-1185">Reference proteome</keyword>
<comment type="caution">
    <text evidence="1">The sequence shown here is derived from an EMBL/GenBank/DDBJ whole genome shotgun (WGS) entry which is preliminary data.</text>
</comment>
<proteinExistence type="predicted"/>
<organism evidence="1 2">
    <name type="scientific">Neobacillus piezotolerans</name>
    <dbReference type="NCBI Taxonomy" id="2259171"/>
    <lineage>
        <taxon>Bacteria</taxon>
        <taxon>Bacillati</taxon>
        <taxon>Bacillota</taxon>
        <taxon>Bacilli</taxon>
        <taxon>Bacillales</taxon>
        <taxon>Bacillaceae</taxon>
        <taxon>Neobacillus</taxon>
    </lineage>
</organism>
<sequence length="81" mass="9701">MPFYSRPFYLKGWIFLKGRTEPTANGIRMNIRKLPSRRKKLLLTHKAIFPGRFHSRKKHHPFFIKKGERLRILGKDGQKLL</sequence>
<accession>A0A3D8GM01</accession>